<evidence type="ECO:0000313" key="1">
    <source>
        <dbReference type="EMBL" id="KAK0135822.1"/>
    </source>
</evidence>
<dbReference type="Proteomes" id="UP001174136">
    <property type="component" value="Unassembled WGS sequence"/>
</dbReference>
<protein>
    <submittedName>
        <fullName evidence="1">Uncharacterized protein</fullName>
    </submittedName>
</protein>
<gene>
    <name evidence="1" type="ORF">N1851_028319</name>
</gene>
<proteinExistence type="predicted"/>
<comment type="caution">
    <text evidence="1">The sequence shown here is derived from an EMBL/GenBank/DDBJ whole genome shotgun (WGS) entry which is preliminary data.</text>
</comment>
<evidence type="ECO:0000313" key="2">
    <source>
        <dbReference type="Proteomes" id="UP001174136"/>
    </source>
</evidence>
<sequence>MHRFKSPLMSDNAQLLVYLRFFNKEKKEFCEDLLGITPLQTTTRGGDIYLAIKEMLMVE</sequence>
<dbReference type="EMBL" id="JAOPHQ010005406">
    <property type="protein sequence ID" value="KAK0135822.1"/>
    <property type="molecule type" value="Genomic_DNA"/>
</dbReference>
<organism evidence="1 2">
    <name type="scientific">Merluccius polli</name>
    <name type="common">Benguela hake</name>
    <name type="synonym">Merluccius cadenati</name>
    <dbReference type="NCBI Taxonomy" id="89951"/>
    <lineage>
        <taxon>Eukaryota</taxon>
        <taxon>Metazoa</taxon>
        <taxon>Chordata</taxon>
        <taxon>Craniata</taxon>
        <taxon>Vertebrata</taxon>
        <taxon>Euteleostomi</taxon>
        <taxon>Actinopterygii</taxon>
        <taxon>Neopterygii</taxon>
        <taxon>Teleostei</taxon>
        <taxon>Neoteleostei</taxon>
        <taxon>Acanthomorphata</taxon>
        <taxon>Zeiogadaria</taxon>
        <taxon>Gadariae</taxon>
        <taxon>Gadiformes</taxon>
        <taxon>Gadoidei</taxon>
        <taxon>Merlucciidae</taxon>
        <taxon>Merluccius</taxon>
    </lineage>
</organism>
<reference evidence="1" key="1">
    <citation type="journal article" date="2023" name="Front. Mar. Sci.">
        <title>A new Merluccius polli reference genome to investigate the effects of global change in West African waters.</title>
        <authorList>
            <person name="Mateo J.L."/>
            <person name="Blanco-Fernandez C."/>
            <person name="Garcia-Vazquez E."/>
            <person name="Machado-Schiaffino G."/>
        </authorList>
    </citation>
    <scope>NUCLEOTIDE SEQUENCE</scope>
    <source>
        <strain evidence="1">C29</strain>
        <tissue evidence="1">Fin</tissue>
    </source>
</reference>
<keyword evidence="2" id="KW-1185">Reference proteome</keyword>
<accession>A0AA47M8W0</accession>
<name>A0AA47M8W0_MERPO</name>
<dbReference type="AlphaFoldDB" id="A0AA47M8W0"/>